<sequence length="348" mass="36974">MSSLLDRPAGTVHSGTVHSGAVRAGAFALAALVLSACAGGAQAQDPSVRNSEVQDTAVTVTSCGHQVTLEAAPERVILLETAPVTILDGLGVMDRIVARAGDFPAEYYSPELAEQIQDIPSLSEDLDASGHLMLSQEEVVAQEPDLALGLPDGVTRQGLGDAGIAVLEQDLYCPEPDQDADFEVLWAEIDRLGTVFRTEDESAAMVDELQDRITAVETSDAAQRESRTAAVLYPSVGGGPVYAYGTGSMAQPQLEAVGLENVFDDVTDRVFEVQTEELVDRDPEVLILLHQGEPDGVSEAVISLPGAGAMRAVEQDQLIVQRFNFTEPASPLTVEGLERIGQELHDQD</sequence>
<dbReference type="InterPro" id="IPR002491">
    <property type="entry name" value="ABC_transptr_periplasmic_BD"/>
</dbReference>
<dbReference type="PANTHER" id="PTHR30535">
    <property type="entry name" value="VITAMIN B12-BINDING PROTEIN"/>
    <property type="match status" value="1"/>
</dbReference>
<keyword evidence="2" id="KW-0732">Signal</keyword>
<comment type="similarity">
    <text evidence="1">Belongs to the bacterial solute-binding protein 8 family.</text>
</comment>
<dbReference type="EMBL" id="JACCFY010000001">
    <property type="protein sequence ID" value="NYJ77227.1"/>
    <property type="molecule type" value="Genomic_DNA"/>
</dbReference>
<dbReference type="Pfam" id="PF01497">
    <property type="entry name" value="Peripla_BP_2"/>
    <property type="match status" value="1"/>
</dbReference>
<dbReference type="Proteomes" id="UP000535437">
    <property type="component" value="Unassembled WGS sequence"/>
</dbReference>
<feature type="chain" id="PRO_5030966607" evidence="2">
    <location>
        <begin position="44"/>
        <end position="348"/>
    </location>
</feature>
<dbReference type="Gene3D" id="3.40.50.1980">
    <property type="entry name" value="Nitrogenase molybdenum iron protein domain"/>
    <property type="match status" value="2"/>
</dbReference>
<feature type="domain" description="Fe/B12 periplasmic-binding" evidence="3">
    <location>
        <begin position="75"/>
        <end position="348"/>
    </location>
</feature>
<keyword evidence="5" id="KW-1185">Reference proteome</keyword>
<evidence type="ECO:0000259" key="3">
    <source>
        <dbReference type="PROSITE" id="PS50983"/>
    </source>
</evidence>
<proteinExistence type="inferred from homology"/>
<dbReference type="InterPro" id="IPR050902">
    <property type="entry name" value="ABC_Transporter_SBP"/>
</dbReference>
<dbReference type="PROSITE" id="PS50983">
    <property type="entry name" value="FE_B12_PBP"/>
    <property type="match status" value="1"/>
</dbReference>
<evidence type="ECO:0000313" key="4">
    <source>
        <dbReference type="EMBL" id="NYJ77227.1"/>
    </source>
</evidence>
<dbReference type="AlphaFoldDB" id="A0A7Z0KB50"/>
<dbReference type="RefSeq" id="WP_179540739.1">
    <property type="nucleotide sequence ID" value="NZ_BAAALL010000004.1"/>
</dbReference>
<feature type="signal peptide" evidence="2">
    <location>
        <begin position="1"/>
        <end position="43"/>
    </location>
</feature>
<comment type="caution">
    <text evidence="4">The sequence shown here is derived from an EMBL/GenBank/DDBJ whole genome shotgun (WGS) entry which is preliminary data.</text>
</comment>
<dbReference type="SUPFAM" id="SSF53807">
    <property type="entry name" value="Helical backbone' metal receptor"/>
    <property type="match status" value="1"/>
</dbReference>
<name>A0A7Z0KB50_9MICC</name>
<evidence type="ECO:0000256" key="2">
    <source>
        <dbReference type="SAM" id="SignalP"/>
    </source>
</evidence>
<reference evidence="4 5" key="1">
    <citation type="submission" date="2020-07" db="EMBL/GenBank/DDBJ databases">
        <title>Sequencing the genomes of 1000 actinobacteria strains.</title>
        <authorList>
            <person name="Klenk H.-P."/>
        </authorList>
    </citation>
    <scope>NUCLEOTIDE SEQUENCE [LARGE SCALE GENOMIC DNA]</scope>
    <source>
        <strain evidence="4 5">DSM 15475</strain>
    </source>
</reference>
<evidence type="ECO:0000313" key="5">
    <source>
        <dbReference type="Proteomes" id="UP000535437"/>
    </source>
</evidence>
<organism evidence="4 5">
    <name type="scientific">Nesterenkonia xinjiangensis</name>
    <dbReference type="NCBI Taxonomy" id="225327"/>
    <lineage>
        <taxon>Bacteria</taxon>
        <taxon>Bacillati</taxon>
        <taxon>Actinomycetota</taxon>
        <taxon>Actinomycetes</taxon>
        <taxon>Micrococcales</taxon>
        <taxon>Micrococcaceae</taxon>
        <taxon>Nesterenkonia</taxon>
    </lineage>
</organism>
<gene>
    <name evidence="4" type="ORF">HNR09_000638</name>
</gene>
<protein>
    <submittedName>
        <fullName evidence="4">Iron complex transport system substrate-binding protein</fullName>
    </submittedName>
</protein>
<evidence type="ECO:0000256" key="1">
    <source>
        <dbReference type="ARBA" id="ARBA00008814"/>
    </source>
</evidence>
<accession>A0A7Z0KB50</accession>
<dbReference type="PANTHER" id="PTHR30535:SF7">
    <property type="entry name" value="IRON(III) DICITRATE-BINDING PROTEIN"/>
    <property type="match status" value="1"/>
</dbReference>